<dbReference type="GO" id="GO:0051059">
    <property type="term" value="F:NF-kappaB binding"/>
    <property type="evidence" value="ECO:0007669"/>
    <property type="project" value="TreeGrafter"/>
</dbReference>
<evidence type="ECO:0000256" key="4">
    <source>
        <dbReference type="SAM" id="MobiDB-lite"/>
    </source>
</evidence>
<dbReference type="OrthoDB" id="5959487at2759"/>
<dbReference type="PROSITE" id="PS50297">
    <property type="entry name" value="ANK_REP_REGION"/>
    <property type="match status" value="2"/>
</dbReference>
<feature type="repeat" description="ANK" evidence="3">
    <location>
        <begin position="99"/>
        <end position="131"/>
    </location>
</feature>
<evidence type="ECO:0000256" key="2">
    <source>
        <dbReference type="ARBA" id="ARBA00023043"/>
    </source>
</evidence>
<dbReference type="Proteomes" id="UP000594262">
    <property type="component" value="Unplaced"/>
</dbReference>
<sequence>MSNPKDELPNQPIDSGIGDSFGPDFVPDDERTLTEELENLNIQPSNQINTKTLLDQAFTPDEENDTYLHVYIAKNSPDEAMQLIEMCPDKNLLNIQNYLGQTPLHVASYVNLDKVAMSLVHHDANLEIQDRDGKNVFHICAERGHIETLENVIKMACQTNKTNSAWNLLHSTDFEGQAPFFLAALNKKKQMCVTLAKLNIDVNQIDIKNGNTPIHEAILEQNIDYDFLEFLVKTCNLNINAQNYAGITALHLAAGRNDSNTYSKLLELGANDSFVDIRDFTPEMCGPSDSIQLLNGV</sequence>
<dbReference type="AlphaFoldDB" id="A0A7M5UZV4"/>
<dbReference type="SMART" id="SM00248">
    <property type="entry name" value="ANK"/>
    <property type="match status" value="6"/>
</dbReference>
<evidence type="ECO:0000313" key="6">
    <source>
        <dbReference type="Proteomes" id="UP000594262"/>
    </source>
</evidence>
<proteinExistence type="predicted"/>
<dbReference type="GeneID" id="136799555"/>
<evidence type="ECO:0000256" key="3">
    <source>
        <dbReference type="PROSITE-ProRule" id="PRU00023"/>
    </source>
</evidence>
<dbReference type="PANTHER" id="PTHR46680:SF3">
    <property type="entry name" value="NF-KAPPA-B INHIBITOR CACTUS"/>
    <property type="match status" value="1"/>
</dbReference>
<dbReference type="GO" id="GO:0071356">
    <property type="term" value="P:cellular response to tumor necrosis factor"/>
    <property type="evidence" value="ECO:0007669"/>
    <property type="project" value="TreeGrafter"/>
</dbReference>
<keyword evidence="2 3" id="KW-0040">ANK repeat</keyword>
<dbReference type="PROSITE" id="PS50088">
    <property type="entry name" value="ANK_REPEAT"/>
    <property type="match status" value="2"/>
</dbReference>
<dbReference type="GO" id="GO:0005829">
    <property type="term" value="C:cytosol"/>
    <property type="evidence" value="ECO:0007669"/>
    <property type="project" value="TreeGrafter"/>
</dbReference>
<keyword evidence="1" id="KW-0677">Repeat</keyword>
<accession>A0A7M5UZV4</accession>
<dbReference type="InterPro" id="IPR002110">
    <property type="entry name" value="Ankyrin_rpt"/>
</dbReference>
<dbReference type="InterPro" id="IPR051070">
    <property type="entry name" value="NF-kappa-B_inhibitor"/>
</dbReference>
<dbReference type="SUPFAM" id="SSF48403">
    <property type="entry name" value="Ankyrin repeat"/>
    <property type="match status" value="1"/>
</dbReference>
<evidence type="ECO:0000313" key="5">
    <source>
        <dbReference type="EnsemblMetazoa" id="CLYHEMP001147.1"/>
    </source>
</evidence>
<dbReference type="InterPro" id="IPR036770">
    <property type="entry name" value="Ankyrin_rpt-contain_sf"/>
</dbReference>
<protein>
    <submittedName>
        <fullName evidence="5">Uncharacterized protein</fullName>
    </submittedName>
</protein>
<dbReference type="RefSeq" id="XP_066912374.1">
    <property type="nucleotide sequence ID" value="XM_067056273.1"/>
</dbReference>
<feature type="region of interest" description="Disordered" evidence="4">
    <location>
        <begin position="1"/>
        <end position="28"/>
    </location>
</feature>
<reference evidence="5" key="1">
    <citation type="submission" date="2021-01" db="UniProtKB">
        <authorList>
            <consortium name="EnsemblMetazoa"/>
        </authorList>
    </citation>
    <scope>IDENTIFICATION</scope>
</reference>
<dbReference type="Pfam" id="PF00023">
    <property type="entry name" value="Ank"/>
    <property type="match status" value="1"/>
</dbReference>
<dbReference type="PANTHER" id="PTHR46680">
    <property type="entry name" value="NF-KAPPA-B INHIBITOR ALPHA"/>
    <property type="match status" value="1"/>
</dbReference>
<organism evidence="5 6">
    <name type="scientific">Clytia hemisphaerica</name>
    <dbReference type="NCBI Taxonomy" id="252671"/>
    <lineage>
        <taxon>Eukaryota</taxon>
        <taxon>Metazoa</taxon>
        <taxon>Cnidaria</taxon>
        <taxon>Hydrozoa</taxon>
        <taxon>Hydroidolina</taxon>
        <taxon>Leptothecata</taxon>
        <taxon>Obeliida</taxon>
        <taxon>Clytiidae</taxon>
        <taxon>Clytia</taxon>
    </lineage>
</organism>
<evidence type="ECO:0000256" key="1">
    <source>
        <dbReference type="ARBA" id="ARBA00022737"/>
    </source>
</evidence>
<keyword evidence="6" id="KW-1185">Reference proteome</keyword>
<feature type="repeat" description="ANK" evidence="3">
    <location>
        <begin position="245"/>
        <end position="277"/>
    </location>
</feature>
<name>A0A7M5UZV4_9CNID</name>
<dbReference type="Gene3D" id="1.25.40.20">
    <property type="entry name" value="Ankyrin repeat-containing domain"/>
    <property type="match status" value="1"/>
</dbReference>
<dbReference type="Pfam" id="PF12796">
    <property type="entry name" value="Ank_2"/>
    <property type="match status" value="1"/>
</dbReference>
<dbReference type="EnsemblMetazoa" id="CLYHEMT001147.1">
    <property type="protein sequence ID" value="CLYHEMP001147.1"/>
    <property type="gene ID" value="CLYHEMG001147"/>
</dbReference>